<keyword evidence="3 6" id="KW-0645">Protease</keyword>
<feature type="binding site" evidence="6">
    <location>
        <position position="105"/>
    </location>
    <ligand>
        <name>a divalent metal cation</name>
        <dbReference type="ChEBI" id="CHEBI:60240"/>
        <label>2</label>
        <note>catalytic</note>
    </ligand>
</feature>
<feature type="binding site" evidence="6">
    <location>
        <position position="232"/>
    </location>
    <ligand>
        <name>a divalent metal cation</name>
        <dbReference type="ChEBI" id="CHEBI:60240"/>
        <label>1</label>
    </ligand>
</feature>
<dbReference type="PANTHER" id="PTHR43330">
    <property type="entry name" value="METHIONINE AMINOPEPTIDASE"/>
    <property type="match status" value="1"/>
</dbReference>
<dbReference type="Gene3D" id="3.90.230.10">
    <property type="entry name" value="Creatinase/methionine aminopeptidase superfamily"/>
    <property type="match status" value="1"/>
</dbReference>
<dbReference type="PRINTS" id="PR00599">
    <property type="entry name" value="MAPEPTIDASE"/>
</dbReference>
<dbReference type="NCBIfam" id="TIGR00500">
    <property type="entry name" value="met_pdase_I"/>
    <property type="match status" value="1"/>
</dbReference>
<dbReference type="InterPro" id="IPR000994">
    <property type="entry name" value="Pept_M24"/>
</dbReference>
<evidence type="ECO:0000313" key="10">
    <source>
        <dbReference type="Proteomes" id="UP000176326"/>
    </source>
</evidence>
<gene>
    <name evidence="6" type="primary">map</name>
    <name evidence="9" type="ORF">A2427_04335</name>
</gene>
<comment type="cofactor">
    <cofactor evidence="6">
        <name>Co(2+)</name>
        <dbReference type="ChEBI" id="CHEBI:48828"/>
    </cofactor>
    <cofactor evidence="6">
        <name>Zn(2+)</name>
        <dbReference type="ChEBI" id="CHEBI:29105"/>
    </cofactor>
    <cofactor evidence="6">
        <name>Mn(2+)</name>
        <dbReference type="ChEBI" id="CHEBI:29035"/>
    </cofactor>
    <cofactor evidence="6">
        <name>Fe(2+)</name>
        <dbReference type="ChEBI" id="CHEBI:29033"/>
    </cofactor>
    <text evidence="6">Binds 2 divalent metal cations per subunit. Has a high-affinity and a low affinity metal-binding site. The true nature of the physiological cofactor is under debate. The enzyme is active with cobalt, zinc, manganese or divalent iron ions. Most likely, methionine aminopeptidases function as mononuclear Fe(2+)-metalloproteases under physiological conditions, and the catalytically relevant metal-binding site has been assigned to the histidine-containing high-affinity site.</text>
</comment>
<comment type="caution">
    <text evidence="9">The sequence shown here is derived from an EMBL/GenBank/DDBJ whole genome shotgun (WGS) entry which is preliminary data.</text>
</comment>
<comment type="catalytic activity">
    <reaction evidence="6 7">
        <text>Release of N-terminal amino acids, preferentially methionine, from peptides and arylamides.</text>
        <dbReference type="EC" id="3.4.11.18"/>
    </reaction>
</comment>
<comment type="similarity">
    <text evidence="6">Belongs to the peptidase M24A family. Methionine aminopeptidase type 1 subfamily.</text>
</comment>
<dbReference type="HAMAP" id="MF_01974">
    <property type="entry name" value="MetAP_1"/>
    <property type="match status" value="1"/>
</dbReference>
<evidence type="ECO:0000259" key="8">
    <source>
        <dbReference type="Pfam" id="PF00557"/>
    </source>
</evidence>
<evidence type="ECO:0000256" key="4">
    <source>
        <dbReference type="ARBA" id="ARBA00022723"/>
    </source>
</evidence>
<evidence type="ECO:0000256" key="6">
    <source>
        <dbReference type="HAMAP-Rule" id="MF_01974"/>
    </source>
</evidence>
<dbReference type="PANTHER" id="PTHR43330:SF27">
    <property type="entry name" value="METHIONINE AMINOPEPTIDASE"/>
    <property type="match status" value="1"/>
</dbReference>
<feature type="binding site" evidence="6">
    <location>
        <position position="94"/>
    </location>
    <ligand>
        <name>a divalent metal cation</name>
        <dbReference type="ChEBI" id="CHEBI:60240"/>
        <label>1</label>
    </ligand>
</feature>
<dbReference type="GO" id="GO:0070006">
    <property type="term" value="F:metalloaminopeptidase activity"/>
    <property type="evidence" value="ECO:0007669"/>
    <property type="project" value="UniProtKB-UniRule"/>
</dbReference>
<protein>
    <recommendedName>
        <fullName evidence="6 7">Methionine aminopeptidase</fullName>
        <shortName evidence="6">MAP</shortName>
        <shortName evidence="6">MetAP</shortName>
        <ecNumber evidence="6 7">3.4.11.18</ecNumber>
    </recommendedName>
    <alternativeName>
        <fullName evidence="6">Peptidase M</fullName>
    </alternativeName>
</protein>
<dbReference type="EMBL" id="MHMN01000057">
    <property type="protein sequence ID" value="OGZ26676.1"/>
    <property type="molecule type" value="Genomic_DNA"/>
</dbReference>
<dbReference type="GO" id="GO:0006508">
    <property type="term" value="P:proteolysis"/>
    <property type="evidence" value="ECO:0007669"/>
    <property type="project" value="UniProtKB-KW"/>
</dbReference>
<evidence type="ECO:0000256" key="7">
    <source>
        <dbReference type="RuleBase" id="RU003653"/>
    </source>
</evidence>
<feature type="binding site" evidence="6">
    <location>
        <position position="175"/>
    </location>
    <ligand>
        <name>substrate</name>
    </ligand>
</feature>
<dbReference type="GO" id="GO:0046872">
    <property type="term" value="F:metal ion binding"/>
    <property type="evidence" value="ECO:0007669"/>
    <property type="project" value="UniProtKB-UniRule"/>
</dbReference>
<feature type="binding site" evidence="6">
    <location>
        <position position="168"/>
    </location>
    <ligand>
        <name>a divalent metal cation</name>
        <dbReference type="ChEBI" id="CHEBI:60240"/>
        <label>2</label>
        <note>catalytic</note>
    </ligand>
</feature>
<keyword evidence="4 6" id="KW-0479">Metal-binding</keyword>
<keyword evidence="5 6" id="KW-0378">Hydrolase</keyword>
<accession>A0A1G2ELK8</accession>
<comment type="subunit">
    <text evidence="6">Monomer.</text>
</comment>
<dbReference type="GO" id="GO:0005829">
    <property type="term" value="C:cytosol"/>
    <property type="evidence" value="ECO:0007669"/>
    <property type="project" value="TreeGrafter"/>
</dbReference>
<feature type="binding site" evidence="6">
    <location>
        <position position="77"/>
    </location>
    <ligand>
        <name>substrate</name>
    </ligand>
</feature>
<evidence type="ECO:0000256" key="2">
    <source>
        <dbReference type="ARBA" id="ARBA00022438"/>
    </source>
</evidence>
<evidence type="ECO:0000256" key="1">
    <source>
        <dbReference type="ARBA" id="ARBA00002521"/>
    </source>
</evidence>
<dbReference type="InterPro" id="IPR001714">
    <property type="entry name" value="Pept_M24_MAP"/>
</dbReference>
<feature type="domain" description="Peptidase M24" evidence="8">
    <location>
        <begin position="11"/>
        <end position="237"/>
    </location>
</feature>
<reference evidence="9 10" key="1">
    <citation type="journal article" date="2016" name="Nat. Commun.">
        <title>Thousands of microbial genomes shed light on interconnected biogeochemical processes in an aquifer system.</title>
        <authorList>
            <person name="Anantharaman K."/>
            <person name="Brown C.T."/>
            <person name="Hug L.A."/>
            <person name="Sharon I."/>
            <person name="Castelle C.J."/>
            <person name="Probst A.J."/>
            <person name="Thomas B.C."/>
            <person name="Singh A."/>
            <person name="Wilkins M.J."/>
            <person name="Karaoz U."/>
            <person name="Brodie E.L."/>
            <person name="Williams K.H."/>
            <person name="Hubbard S.S."/>
            <person name="Banfield J.F."/>
        </authorList>
    </citation>
    <scope>NUCLEOTIDE SEQUENCE [LARGE SCALE GENOMIC DNA]</scope>
</reference>
<comment type="function">
    <text evidence="1 6">Removes the N-terminal methionine from nascent proteins. The N-terminal methionine is often cleaved when the second residue in the primary sequence is small and uncharged (Met-Ala-, Cys, Gly, Pro, Ser, Thr, or Val). Requires deformylation of the N(alpha)-formylated initiator methionine before it can be hydrolyzed.</text>
</comment>
<keyword evidence="2 6" id="KW-0031">Aminopeptidase</keyword>
<dbReference type="CDD" id="cd01086">
    <property type="entry name" value="MetAP1"/>
    <property type="match status" value="1"/>
</dbReference>
<organism evidence="9 10">
    <name type="scientific">Candidatus Nealsonbacteria bacterium RIFOXYC1_FULL_40_7</name>
    <dbReference type="NCBI Taxonomy" id="1801678"/>
    <lineage>
        <taxon>Bacteria</taxon>
        <taxon>Candidatus Nealsoniibacteriota</taxon>
    </lineage>
</organism>
<dbReference type="EC" id="3.4.11.18" evidence="6 7"/>
<evidence type="ECO:0000256" key="5">
    <source>
        <dbReference type="ARBA" id="ARBA00022801"/>
    </source>
</evidence>
<evidence type="ECO:0000256" key="3">
    <source>
        <dbReference type="ARBA" id="ARBA00022670"/>
    </source>
</evidence>
<proteinExistence type="inferred from homology"/>
<dbReference type="Proteomes" id="UP000176326">
    <property type="component" value="Unassembled WGS sequence"/>
</dbReference>
<dbReference type="SUPFAM" id="SSF55920">
    <property type="entry name" value="Creatinase/aminopeptidase"/>
    <property type="match status" value="1"/>
</dbReference>
<dbReference type="InterPro" id="IPR036005">
    <property type="entry name" value="Creatinase/aminopeptidase-like"/>
</dbReference>
<evidence type="ECO:0000313" key="9">
    <source>
        <dbReference type="EMBL" id="OGZ26676.1"/>
    </source>
</evidence>
<dbReference type="AlphaFoldDB" id="A0A1G2ELK8"/>
<feature type="binding site" evidence="6">
    <location>
        <position position="232"/>
    </location>
    <ligand>
        <name>a divalent metal cation</name>
        <dbReference type="ChEBI" id="CHEBI:60240"/>
        <label>2</label>
        <note>catalytic</note>
    </ligand>
</feature>
<name>A0A1G2ELK8_9BACT</name>
<dbReference type="InterPro" id="IPR002467">
    <property type="entry name" value="Pept_M24A_MAP1"/>
</dbReference>
<dbReference type="Pfam" id="PF00557">
    <property type="entry name" value="Peptidase_M24"/>
    <property type="match status" value="1"/>
</dbReference>
<feature type="binding site" evidence="6">
    <location>
        <position position="105"/>
    </location>
    <ligand>
        <name>a divalent metal cation</name>
        <dbReference type="ChEBI" id="CHEBI:60240"/>
        <label>1</label>
    </ligand>
</feature>
<feature type="binding site" evidence="6">
    <location>
        <position position="201"/>
    </location>
    <ligand>
        <name>a divalent metal cation</name>
        <dbReference type="ChEBI" id="CHEBI:60240"/>
        <label>2</label>
        <note>catalytic</note>
    </ligand>
</feature>
<sequence>MIKIKTEKEIELMAEAGQILAKVMKQVSLMVKPGITTKELDETAEALILSYGAKSSFKGHEGFPATLCTSVNEELVHCIPSDRKLKEGDIISLDGGAHYKGYHSDMAITLPVGKVSPEVQRLIWVTRKALKRGIKKTRPGVTFGDIGNTIQRYIESQGYGVVRDLCGHGIGENLHEEPEVANYGKRRSGDVVKEGMVFCIEPMVAIGDYNIKRARDGYGYQTKDGSLSAHFEHTIAVIKQGVKVLTEIQGGLS</sequence>
<dbReference type="GO" id="GO:0004239">
    <property type="term" value="F:initiator methionyl aminopeptidase activity"/>
    <property type="evidence" value="ECO:0007669"/>
    <property type="project" value="UniProtKB-UniRule"/>
</dbReference>